<keyword evidence="3" id="KW-1185">Reference proteome</keyword>
<organism evidence="2 3">
    <name type="scientific">Flavobacterium silvaticum</name>
    <dbReference type="NCBI Taxonomy" id="1852020"/>
    <lineage>
        <taxon>Bacteria</taxon>
        <taxon>Pseudomonadati</taxon>
        <taxon>Bacteroidota</taxon>
        <taxon>Flavobacteriia</taxon>
        <taxon>Flavobacteriales</taxon>
        <taxon>Flavobacteriaceae</taxon>
        <taxon>Flavobacterium</taxon>
    </lineage>
</organism>
<accession>A0A972JIU5</accession>
<feature type="chain" id="PRO_5037402036" description="Lipoprotein" evidence="1">
    <location>
        <begin position="22"/>
        <end position="168"/>
    </location>
</feature>
<dbReference type="EMBL" id="JAAMPU010000101">
    <property type="protein sequence ID" value="NMH27552.1"/>
    <property type="molecule type" value="Genomic_DNA"/>
</dbReference>
<name>A0A972JIU5_9FLAO</name>
<evidence type="ECO:0008006" key="4">
    <source>
        <dbReference type="Google" id="ProtNLM"/>
    </source>
</evidence>
<comment type="caution">
    <text evidence="2">The sequence shown here is derived from an EMBL/GenBank/DDBJ whole genome shotgun (WGS) entry which is preliminary data.</text>
</comment>
<dbReference type="RefSeq" id="WP_169526553.1">
    <property type="nucleotide sequence ID" value="NZ_JAAMPU010000101.1"/>
</dbReference>
<gene>
    <name evidence="2" type="ORF">G6047_05875</name>
</gene>
<reference evidence="2" key="1">
    <citation type="submission" date="2020-02" db="EMBL/GenBank/DDBJ databases">
        <title>Flavobacterium sp. genome.</title>
        <authorList>
            <person name="Jung H.S."/>
            <person name="Baek J.H."/>
            <person name="Jeon C.O."/>
        </authorList>
    </citation>
    <scope>NUCLEOTIDE SEQUENCE</scope>
    <source>
        <strain evidence="2">SE-s28</strain>
    </source>
</reference>
<evidence type="ECO:0000313" key="2">
    <source>
        <dbReference type="EMBL" id="NMH27552.1"/>
    </source>
</evidence>
<dbReference type="PROSITE" id="PS51257">
    <property type="entry name" value="PROKAR_LIPOPROTEIN"/>
    <property type="match status" value="1"/>
</dbReference>
<proteinExistence type="predicted"/>
<evidence type="ECO:0000256" key="1">
    <source>
        <dbReference type="SAM" id="SignalP"/>
    </source>
</evidence>
<dbReference type="Proteomes" id="UP000712080">
    <property type="component" value="Unassembled WGS sequence"/>
</dbReference>
<sequence>MMKLVQTCIIALTLASMYSCAPLNPVARKDLSAPINNKACYRPYSELSQKCPDDFLHILKIDSVHVDSVCVVFSQSEMIVSYRDINTNQFRTQTYKGKMRKKDFQVFFRRDHTGIPPFFWVREVDRYRFSISPDKSLVVTEMHDHTAMILLMAGGSGYRNQNIFSAFP</sequence>
<keyword evidence="1" id="KW-0732">Signal</keyword>
<feature type="signal peptide" evidence="1">
    <location>
        <begin position="1"/>
        <end position="21"/>
    </location>
</feature>
<protein>
    <recommendedName>
        <fullName evidence="4">Lipoprotein</fullName>
    </recommendedName>
</protein>
<evidence type="ECO:0000313" key="3">
    <source>
        <dbReference type="Proteomes" id="UP000712080"/>
    </source>
</evidence>
<dbReference type="AlphaFoldDB" id="A0A972JIU5"/>